<protein>
    <recommendedName>
        <fullName evidence="4">Eukaryotic/viral aspartic protease</fullName>
    </recommendedName>
</protein>
<evidence type="ECO:0008006" key="4">
    <source>
        <dbReference type="Google" id="ProtNLM"/>
    </source>
</evidence>
<dbReference type="EMBL" id="NBNE01000795">
    <property type="protein sequence ID" value="OWZ17193.1"/>
    <property type="molecule type" value="Genomic_DNA"/>
</dbReference>
<proteinExistence type="predicted"/>
<feature type="compositionally biased region" description="Basic and acidic residues" evidence="1">
    <location>
        <begin position="46"/>
        <end position="62"/>
    </location>
</feature>
<evidence type="ECO:0000256" key="1">
    <source>
        <dbReference type="SAM" id="MobiDB-lite"/>
    </source>
</evidence>
<organism evidence="2 3">
    <name type="scientific">Phytophthora megakarya</name>
    <dbReference type="NCBI Taxonomy" id="4795"/>
    <lineage>
        <taxon>Eukaryota</taxon>
        <taxon>Sar</taxon>
        <taxon>Stramenopiles</taxon>
        <taxon>Oomycota</taxon>
        <taxon>Peronosporomycetes</taxon>
        <taxon>Peronosporales</taxon>
        <taxon>Peronosporaceae</taxon>
        <taxon>Phytophthora</taxon>
    </lineage>
</organism>
<feature type="region of interest" description="Disordered" evidence="1">
    <location>
        <begin position="79"/>
        <end position="106"/>
    </location>
</feature>
<evidence type="ECO:0000313" key="3">
    <source>
        <dbReference type="Proteomes" id="UP000198211"/>
    </source>
</evidence>
<name>A0A225WHI9_9STRA</name>
<comment type="caution">
    <text evidence="2">The sequence shown here is derived from an EMBL/GenBank/DDBJ whole genome shotgun (WGS) entry which is preliminary data.</text>
</comment>
<accession>A0A225WHI9</accession>
<evidence type="ECO:0000313" key="2">
    <source>
        <dbReference type="EMBL" id="OWZ17193.1"/>
    </source>
</evidence>
<keyword evidence="3" id="KW-1185">Reference proteome</keyword>
<reference evidence="3" key="1">
    <citation type="submission" date="2017-03" db="EMBL/GenBank/DDBJ databases">
        <title>Phytopthora megakarya and P. palmivora, two closely related causual agents of cacao black pod achieved similar genome size and gene model numbers by different mechanisms.</title>
        <authorList>
            <person name="Ali S."/>
            <person name="Shao J."/>
            <person name="Larry D.J."/>
            <person name="Kronmiller B."/>
            <person name="Shen D."/>
            <person name="Strem M.D."/>
            <person name="Melnick R.L."/>
            <person name="Guiltinan M.J."/>
            <person name="Tyler B.M."/>
            <person name="Meinhardt L.W."/>
            <person name="Bailey B.A."/>
        </authorList>
    </citation>
    <scope>NUCLEOTIDE SEQUENCE [LARGE SCALE GENOMIC DNA]</scope>
    <source>
        <strain evidence="3">zdho120</strain>
    </source>
</reference>
<feature type="compositionally biased region" description="Basic and acidic residues" evidence="1">
    <location>
        <begin position="7"/>
        <end position="16"/>
    </location>
</feature>
<sequence>MALLRLTDAEDLKKPYDPVSARKPARAKHMPDQTNSAKGRRPKPVRTGEESASRASDPECRRQQEIGIRCKWLGARRRVSPGVPAKSKEWGIQTPTRAPKRQPRRPNHNVAAELYPLWVHKTQSEMLEAADVPEMWVERAPIRPLSLRMFRMGEMHDPGNEYGEDAKLEPSLDWNLVRVKRLRYAFVAYVEKREKPEVSKQIDNTCELHKKPTFAIGSLGKNDYPRTDVAMELDLLPGESRGYWKYHGPGKRFKQAKSTAKINNQRAPLLFGSVEEISIVDATFARKMGCAIGNSQRQEREREGRTRIKNTLTEAYI</sequence>
<feature type="region of interest" description="Disordered" evidence="1">
    <location>
        <begin position="1"/>
        <end position="62"/>
    </location>
</feature>
<dbReference type="Proteomes" id="UP000198211">
    <property type="component" value="Unassembled WGS sequence"/>
</dbReference>
<dbReference type="AlphaFoldDB" id="A0A225WHI9"/>
<gene>
    <name evidence="2" type="ORF">PHMEG_0008901</name>
</gene>